<evidence type="ECO:0000259" key="3">
    <source>
        <dbReference type="Pfam" id="PF00535"/>
    </source>
</evidence>
<evidence type="ECO:0000313" key="4">
    <source>
        <dbReference type="EMBL" id="BDL43474.1"/>
    </source>
</evidence>
<dbReference type="EMBL" id="AP025943">
    <property type="protein sequence ID" value="BDL43474.1"/>
    <property type="molecule type" value="Genomic_DNA"/>
</dbReference>
<dbReference type="PANTHER" id="PTHR22916">
    <property type="entry name" value="GLYCOSYLTRANSFERASE"/>
    <property type="match status" value="1"/>
</dbReference>
<evidence type="ECO:0000256" key="1">
    <source>
        <dbReference type="ARBA" id="ARBA00022676"/>
    </source>
</evidence>
<dbReference type="InterPro" id="IPR029044">
    <property type="entry name" value="Nucleotide-diphossugar_trans"/>
</dbReference>
<dbReference type="PANTHER" id="PTHR22916:SF51">
    <property type="entry name" value="GLYCOSYLTRANSFERASE EPSH-RELATED"/>
    <property type="match status" value="1"/>
</dbReference>
<keyword evidence="2" id="KW-0808">Transferase</keyword>
<feature type="domain" description="Glycosyltransferase 2-like" evidence="3">
    <location>
        <begin position="8"/>
        <end position="131"/>
    </location>
</feature>
<dbReference type="SUPFAM" id="SSF53448">
    <property type="entry name" value="Nucleotide-diphospho-sugar transferases"/>
    <property type="match status" value="1"/>
</dbReference>
<accession>A0ABM7ZFQ5</accession>
<gene>
    <name evidence="4" type="ORF">Abiwalacus_10480</name>
</gene>
<protein>
    <recommendedName>
        <fullName evidence="3">Glycosyltransferase 2-like domain-containing protein</fullName>
    </recommendedName>
</protein>
<keyword evidence="1" id="KW-0328">Glycosyltransferase</keyword>
<dbReference type="RefSeq" id="WP_215435531.1">
    <property type="nucleotide sequence ID" value="NZ_AP025943.1"/>
</dbReference>
<organism evidence="4 5">
    <name type="scientific">Akkermansia biwaensis</name>
    <dbReference type="NCBI Taxonomy" id="2946555"/>
    <lineage>
        <taxon>Bacteria</taxon>
        <taxon>Pseudomonadati</taxon>
        <taxon>Verrucomicrobiota</taxon>
        <taxon>Verrucomicrobiia</taxon>
        <taxon>Verrucomicrobiales</taxon>
        <taxon>Akkermansiaceae</taxon>
        <taxon>Akkermansia</taxon>
    </lineage>
</organism>
<reference evidence="4" key="1">
    <citation type="submission" date="2022-06" db="EMBL/GenBank/DDBJ databases">
        <title>Akkermansia biwalacus sp. nov., an anaerobic mucin-degrading bacterium isolated from human intestine.</title>
        <authorList>
            <person name="Kobayashi Y."/>
            <person name="Inoue S."/>
            <person name="Kawahara T."/>
            <person name="Kohda N."/>
        </authorList>
    </citation>
    <scope>NUCLEOTIDE SEQUENCE</scope>
    <source>
        <strain evidence="4">WON2089</strain>
    </source>
</reference>
<keyword evidence="5" id="KW-1185">Reference proteome</keyword>
<dbReference type="InterPro" id="IPR001173">
    <property type="entry name" value="Glyco_trans_2-like"/>
</dbReference>
<name>A0ABM7ZFQ5_9BACT</name>
<proteinExistence type="predicted"/>
<sequence length="341" mass="39168">MDRPAKISVLIPVYNVAPYVGACLQSICSQTLKDLEIICADDASTDESASIVKEWMAKDSRIRLVSAPVNGGISRTRNLLMKHAGGEFLMMVDSDDWLEVDALERMYETACACHADRLVCGYRYYYEDEPDREDFFLPGSGTDADKSWIFCTPDTIGKVHHGTNGLMIRRSVVEACGRRFPGGLVCEDMYFHYVTYPFCKRASIVREPLYVYRKRAGSITEEFTSGYSLKSLDYVKVALLILEAWKEDGLIEEYRTAFLKMLVMSVRNVRKYAPHSEQKDVTRTVCRVLREEGLYRPQEDDGRLTAREAKLLKSWLAGKSELGFSYYWKKMRKRVPQLFRH</sequence>
<evidence type="ECO:0000313" key="5">
    <source>
        <dbReference type="Proteomes" id="UP001062263"/>
    </source>
</evidence>
<dbReference type="CDD" id="cd00761">
    <property type="entry name" value="Glyco_tranf_GTA_type"/>
    <property type="match status" value="1"/>
</dbReference>
<dbReference type="Pfam" id="PF00535">
    <property type="entry name" value="Glycos_transf_2"/>
    <property type="match status" value="1"/>
</dbReference>
<evidence type="ECO:0000256" key="2">
    <source>
        <dbReference type="ARBA" id="ARBA00022679"/>
    </source>
</evidence>
<dbReference type="Gene3D" id="3.90.550.10">
    <property type="entry name" value="Spore Coat Polysaccharide Biosynthesis Protein SpsA, Chain A"/>
    <property type="match status" value="1"/>
</dbReference>
<dbReference type="Proteomes" id="UP001062263">
    <property type="component" value="Chromosome"/>
</dbReference>